<dbReference type="EMBL" id="BHWB01000003">
    <property type="protein sequence ID" value="GCB34338.1"/>
    <property type="molecule type" value="Genomic_DNA"/>
</dbReference>
<comment type="caution">
    <text evidence="1">The sequence shown here is derived from an EMBL/GenBank/DDBJ whole genome shotgun (WGS) entry which is preliminary data.</text>
</comment>
<evidence type="ECO:0000313" key="1">
    <source>
        <dbReference type="EMBL" id="GCB34338.1"/>
    </source>
</evidence>
<reference evidence="1 2" key="1">
    <citation type="submission" date="2018-10" db="EMBL/GenBank/DDBJ databases">
        <title>Draft Genome Sequence of Bacteroides sp. KCTC 15687.</title>
        <authorList>
            <person name="Yu S.Y."/>
            <person name="Kim J.S."/>
            <person name="Oh B.S."/>
            <person name="Park S.H."/>
            <person name="Kang S.W."/>
            <person name="Park J.E."/>
            <person name="Choi S.H."/>
            <person name="Han K.I."/>
            <person name="Lee K.C."/>
            <person name="Eom M.K."/>
            <person name="Suh M.K."/>
            <person name="Lee D.H."/>
            <person name="Yoon H."/>
            <person name="Kim B."/>
            <person name="Yang S.J."/>
            <person name="Lee J.S."/>
            <person name="Lee J.H."/>
        </authorList>
    </citation>
    <scope>NUCLEOTIDE SEQUENCE [LARGE SCALE GENOMIC DNA]</scope>
    <source>
        <strain evidence="1 2">KCTC 15687</strain>
    </source>
</reference>
<proteinExistence type="predicted"/>
<accession>A0A401LRZ8</accession>
<sequence>MYNTFGNVLDVDTKFGATVLTTTNMKNGEAFTMGSWIIGDKDTRADPNNSTFQHEYGHYLQSQAMGWSYFSRVAFPSLLSASKNDGKHRYRAFESDANYRAFKYFNKNVTGFYTSKDEWNSNSPHVKGWDFKGNPLVPYGTPDGQRYVDYANGEQMKQLKESLSFSAKWYNFFMLISPFESQDFNGK</sequence>
<dbReference type="AlphaFoldDB" id="A0A401LRZ8"/>
<name>A0A401LRZ8_9BACE</name>
<protein>
    <submittedName>
        <fullName evidence="1">Uncharacterized protein</fullName>
    </submittedName>
</protein>
<keyword evidence="2" id="KW-1185">Reference proteome</keyword>
<evidence type="ECO:0000313" key="2">
    <source>
        <dbReference type="Proteomes" id="UP000288079"/>
    </source>
</evidence>
<organism evidence="1 2">
    <name type="scientific">Bacteroides faecalis</name>
    <dbReference type="NCBI Taxonomy" id="2447885"/>
    <lineage>
        <taxon>Bacteria</taxon>
        <taxon>Pseudomonadati</taxon>
        <taxon>Bacteroidota</taxon>
        <taxon>Bacteroidia</taxon>
        <taxon>Bacteroidales</taxon>
        <taxon>Bacteroidaceae</taxon>
        <taxon>Bacteroides</taxon>
    </lineage>
</organism>
<gene>
    <name evidence="1" type="ORF">KGMB02408_12830</name>
</gene>
<dbReference type="Proteomes" id="UP000288079">
    <property type="component" value="Unassembled WGS sequence"/>
</dbReference>